<dbReference type="EMBL" id="JBHTLH010000005">
    <property type="protein sequence ID" value="MFD1124064.1"/>
    <property type="molecule type" value="Genomic_DNA"/>
</dbReference>
<feature type="compositionally biased region" description="Low complexity" evidence="1">
    <location>
        <begin position="456"/>
        <end position="500"/>
    </location>
</feature>
<protein>
    <submittedName>
        <fullName evidence="3">DUF5776 domain-containing protein</fullName>
    </submittedName>
</protein>
<dbReference type="InterPro" id="IPR044081">
    <property type="entry name" value="DUF5776"/>
</dbReference>
<feature type="region of interest" description="Disordered" evidence="1">
    <location>
        <begin position="445"/>
        <end position="501"/>
    </location>
</feature>
<feature type="domain" description="DUF5776" evidence="2">
    <location>
        <begin position="589"/>
        <end position="657"/>
    </location>
</feature>
<evidence type="ECO:0000313" key="3">
    <source>
        <dbReference type="EMBL" id="MFD1124064.1"/>
    </source>
</evidence>
<sequence>MNKQLKWLIMSAVFAVLLFIGFNGGITAKAYTTSGPFYNSSSATDKETQYGDVSFTSYFETKDGKSSFANDNTPTPRTLIDPTKQPVGSTIDLVVTMTNNGTNAEKITRSVTFAKPATPYNSMQIVLAKNNSGTFQDVIKDATTDASGFTVTYNSKTYDDVKTDPDSVDELDFSGSIAPKATVTYKIPVQIKEYLAPATSATENITLVDPNVLDDSIGGYRFNDYFGLLSDWLYLLDGQTPDAPKAIQLNFAGKAKSSVPVYPTSVKNYAVTEDSSGNYSFDPTDFGLPADQKDKTSVVEILGGPEDSNLKLNSPLHAYGSEVTNFLGNQIATGPLYGFGNLKVAQYLAMLHQPSANGEISNRVVFFEVLKNDAPKITGQDATVDQNTAITAKTFKASPDDATVNVLDSNDNSVSLSDKGTLPAGNYTVWLTKEGDVSKKVNLTVKSVPTPPTPNPNTGNTTSGTTVTPITNTSSSSTTVSSSSSSSSSTSKPSTSTQTSASKVAVKGEVVYATKKIGLYKGTHFTKANRLTWYPKQKRVNRPMFVVTGYKRAANGAMRYKVRDVNHGRKTLGKKGYITASQKYVVPVYYASVPKAKKIIVISTKGVNAYKSANLSGKVKHYKKGAHLTVKKLVKHNLTTRYQLSNGKYVTANKKLVIAGNH</sequence>
<evidence type="ECO:0000313" key="4">
    <source>
        <dbReference type="Proteomes" id="UP001597156"/>
    </source>
</evidence>
<gene>
    <name evidence="3" type="ORF">ACFQ22_01630</name>
</gene>
<accession>A0ABW3PEP8</accession>
<dbReference type="Proteomes" id="UP001597156">
    <property type="component" value="Unassembled WGS sequence"/>
</dbReference>
<evidence type="ECO:0000259" key="2">
    <source>
        <dbReference type="Pfam" id="PF19087"/>
    </source>
</evidence>
<dbReference type="RefSeq" id="WP_191981339.1">
    <property type="nucleotide sequence ID" value="NZ_JBHTLH010000005.1"/>
</dbReference>
<organism evidence="3 4">
    <name type="scientific">Lentilactobacillus raoultii</name>
    <dbReference type="NCBI Taxonomy" id="1987503"/>
    <lineage>
        <taxon>Bacteria</taxon>
        <taxon>Bacillati</taxon>
        <taxon>Bacillota</taxon>
        <taxon>Bacilli</taxon>
        <taxon>Lactobacillales</taxon>
        <taxon>Lactobacillaceae</taxon>
        <taxon>Lentilactobacillus</taxon>
    </lineage>
</organism>
<comment type="caution">
    <text evidence="3">The sequence shown here is derived from an EMBL/GenBank/DDBJ whole genome shotgun (WGS) entry which is preliminary data.</text>
</comment>
<reference evidence="4" key="1">
    <citation type="journal article" date="2019" name="Int. J. Syst. Evol. Microbiol.">
        <title>The Global Catalogue of Microorganisms (GCM) 10K type strain sequencing project: providing services to taxonomists for standard genome sequencing and annotation.</title>
        <authorList>
            <consortium name="The Broad Institute Genomics Platform"/>
            <consortium name="The Broad Institute Genome Sequencing Center for Infectious Disease"/>
            <person name="Wu L."/>
            <person name="Ma J."/>
        </authorList>
    </citation>
    <scope>NUCLEOTIDE SEQUENCE [LARGE SCALE GENOMIC DNA]</scope>
    <source>
        <strain evidence="4">CCUG 71848</strain>
    </source>
</reference>
<keyword evidence="4" id="KW-1185">Reference proteome</keyword>
<name>A0ABW3PEP8_9LACO</name>
<evidence type="ECO:0000256" key="1">
    <source>
        <dbReference type="SAM" id="MobiDB-lite"/>
    </source>
</evidence>
<dbReference type="Pfam" id="PF19087">
    <property type="entry name" value="DUF5776"/>
    <property type="match status" value="1"/>
</dbReference>
<proteinExistence type="predicted"/>